<accession>A0A9P6T4A7</accession>
<dbReference type="AlphaFoldDB" id="A0A9P6T4A7"/>
<proteinExistence type="predicted"/>
<name>A0A9P6T4A7_9FUNG</name>
<organism evidence="1 2">
    <name type="scientific">Entomortierella chlamydospora</name>
    <dbReference type="NCBI Taxonomy" id="101097"/>
    <lineage>
        <taxon>Eukaryota</taxon>
        <taxon>Fungi</taxon>
        <taxon>Fungi incertae sedis</taxon>
        <taxon>Mucoromycota</taxon>
        <taxon>Mortierellomycotina</taxon>
        <taxon>Mortierellomycetes</taxon>
        <taxon>Mortierellales</taxon>
        <taxon>Mortierellaceae</taxon>
        <taxon>Entomortierella</taxon>
    </lineage>
</organism>
<evidence type="ECO:0000313" key="1">
    <source>
        <dbReference type="EMBL" id="KAG0024079.1"/>
    </source>
</evidence>
<dbReference type="EMBL" id="JAAAID010000030">
    <property type="protein sequence ID" value="KAG0024079.1"/>
    <property type="molecule type" value="Genomic_DNA"/>
</dbReference>
<gene>
    <name evidence="1" type="ORF">BGZ80_006088</name>
</gene>
<protein>
    <submittedName>
        <fullName evidence="1">Uncharacterized protein</fullName>
    </submittedName>
</protein>
<evidence type="ECO:0000313" key="2">
    <source>
        <dbReference type="Proteomes" id="UP000703661"/>
    </source>
</evidence>
<dbReference type="Proteomes" id="UP000703661">
    <property type="component" value="Unassembled WGS sequence"/>
</dbReference>
<reference evidence="1" key="1">
    <citation type="journal article" date="2020" name="Fungal Divers.">
        <title>Resolving the Mortierellaceae phylogeny through synthesis of multi-gene phylogenetics and phylogenomics.</title>
        <authorList>
            <person name="Vandepol N."/>
            <person name="Liber J."/>
            <person name="Desiro A."/>
            <person name="Na H."/>
            <person name="Kennedy M."/>
            <person name="Barry K."/>
            <person name="Grigoriev I.V."/>
            <person name="Miller A.N."/>
            <person name="O'Donnell K."/>
            <person name="Stajich J.E."/>
            <person name="Bonito G."/>
        </authorList>
    </citation>
    <scope>NUCLEOTIDE SEQUENCE</scope>
    <source>
        <strain evidence="1">NRRL 2769</strain>
    </source>
</reference>
<keyword evidence="2" id="KW-1185">Reference proteome</keyword>
<dbReference type="OrthoDB" id="2354716at2759"/>
<sequence>MGSDWYSFVSTTIIGIPIPKEALKSKFEKKGFSIMTIQNVVDEGEIEIEYHGAFLCPEDTTIENETSLEVIGPYIIEYAVAQSKKLDHLDKYLPNDLRDALIKEYESFVGKKPKFDPGFWVVSSTSSYNLDLHSEWAMGSNERVAAKSKKYDGFFYEVQQ</sequence>
<comment type="caution">
    <text evidence="1">The sequence shown here is derived from an EMBL/GenBank/DDBJ whole genome shotgun (WGS) entry which is preliminary data.</text>
</comment>